<feature type="region of interest" description="Disordered" evidence="1">
    <location>
        <begin position="111"/>
        <end position="136"/>
    </location>
</feature>
<evidence type="ECO:0000313" key="3">
    <source>
        <dbReference type="EMBL" id="KAJ8973511.1"/>
    </source>
</evidence>
<dbReference type="Proteomes" id="UP001162164">
    <property type="component" value="Unassembled WGS sequence"/>
</dbReference>
<sequence length="167" mass="19563">MCDTENLITAVEKYPCLWNVSHESYHDRDIKDLAWEQVCLEIVKDWDNTNDEEKKKKCVEIKKKWNNVRDCYRRDVNKVKHAPTGSGAKKQKKYVYTDLLTFLAPIMQSRRHEGNYDDGGEGTSTDGTREEEDSQNSIVEDYIAEEIPHNAKKKKGTKKMCQRKYLI</sequence>
<accession>A0ABQ9J6E6</accession>
<proteinExistence type="predicted"/>
<dbReference type="EMBL" id="JAPWTJ010001158">
    <property type="protein sequence ID" value="KAJ8973511.1"/>
    <property type="molecule type" value="Genomic_DNA"/>
</dbReference>
<dbReference type="PANTHER" id="PTHR12243:SF67">
    <property type="entry name" value="COREPRESSOR OF PANGOLIN, ISOFORM A-RELATED"/>
    <property type="match status" value="1"/>
</dbReference>
<dbReference type="InterPro" id="IPR006578">
    <property type="entry name" value="MADF-dom"/>
</dbReference>
<evidence type="ECO:0000259" key="2">
    <source>
        <dbReference type="PROSITE" id="PS51029"/>
    </source>
</evidence>
<protein>
    <recommendedName>
        <fullName evidence="2">MADF domain-containing protein</fullName>
    </recommendedName>
</protein>
<dbReference type="PANTHER" id="PTHR12243">
    <property type="entry name" value="MADF DOMAIN TRANSCRIPTION FACTOR"/>
    <property type="match status" value="1"/>
</dbReference>
<feature type="domain" description="MADF" evidence="2">
    <location>
        <begin position="6"/>
        <end position="108"/>
    </location>
</feature>
<evidence type="ECO:0000313" key="4">
    <source>
        <dbReference type="Proteomes" id="UP001162164"/>
    </source>
</evidence>
<gene>
    <name evidence="3" type="ORF">NQ317_000439</name>
</gene>
<name>A0ABQ9J6E6_9CUCU</name>
<keyword evidence="4" id="KW-1185">Reference proteome</keyword>
<evidence type="ECO:0000256" key="1">
    <source>
        <dbReference type="SAM" id="MobiDB-lite"/>
    </source>
</evidence>
<comment type="caution">
    <text evidence="3">The sequence shown here is derived from an EMBL/GenBank/DDBJ whole genome shotgun (WGS) entry which is preliminary data.</text>
</comment>
<reference evidence="3" key="1">
    <citation type="journal article" date="2023" name="Insect Mol. Biol.">
        <title>Genome sequencing provides insights into the evolution of gene families encoding plant cell wall-degrading enzymes in longhorned beetles.</title>
        <authorList>
            <person name="Shin N.R."/>
            <person name="Okamura Y."/>
            <person name="Kirsch R."/>
            <person name="Pauchet Y."/>
        </authorList>
    </citation>
    <scope>NUCLEOTIDE SEQUENCE</scope>
    <source>
        <strain evidence="3">MMC_N1</strain>
    </source>
</reference>
<dbReference type="PROSITE" id="PS51029">
    <property type="entry name" value="MADF"/>
    <property type="match status" value="1"/>
</dbReference>
<dbReference type="Pfam" id="PF10545">
    <property type="entry name" value="MADF_DNA_bdg"/>
    <property type="match status" value="1"/>
</dbReference>
<organism evidence="3 4">
    <name type="scientific">Molorchus minor</name>
    <dbReference type="NCBI Taxonomy" id="1323400"/>
    <lineage>
        <taxon>Eukaryota</taxon>
        <taxon>Metazoa</taxon>
        <taxon>Ecdysozoa</taxon>
        <taxon>Arthropoda</taxon>
        <taxon>Hexapoda</taxon>
        <taxon>Insecta</taxon>
        <taxon>Pterygota</taxon>
        <taxon>Neoptera</taxon>
        <taxon>Endopterygota</taxon>
        <taxon>Coleoptera</taxon>
        <taxon>Polyphaga</taxon>
        <taxon>Cucujiformia</taxon>
        <taxon>Chrysomeloidea</taxon>
        <taxon>Cerambycidae</taxon>
        <taxon>Lamiinae</taxon>
        <taxon>Monochamini</taxon>
        <taxon>Molorchus</taxon>
    </lineage>
</organism>
<dbReference type="InterPro" id="IPR039353">
    <property type="entry name" value="TF_Adf1"/>
</dbReference>
<dbReference type="SMART" id="SM00595">
    <property type="entry name" value="MADF"/>
    <property type="match status" value="1"/>
</dbReference>